<dbReference type="Proteomes" id="UP000295578">
    <property type="component" value="Unassembled WGS sequence"/>
</dbReference>
<dbReference type="EMBL" id="SMKY01000024">
    <property type="protein sequence ID" value="TDD87338.1"/>
    <property type="molecule type" value="Genomic_DNA"/>
</dbReference>
<dbReference type="RefSeq" id="WP_132195440.1">
    <property type="nucleotide sequence ID" value="NZ_SMKY01000024.1"/>
</dbReference>
<dbReference type="AlphaFoldDB" id="A0A4R5BKK3"/>
<sequence length="89" mass="9888">MPGTKTNTIKTTVSFAAAHQPYQHDYEPIVMLQQVLNDALTAFAIHPDGTSRYYFLHKGNEADLTQTLGEVADHAHALHLRLRTETISG</sequence>
<name>A0A4R5BKK3_9ACTN</name>
<evidence type="ECO:0000313" key="2">
    <source>
        <dbReference type="Proteomes" id="UP000295578"/>
    </source>
</evidence>
<comment type="caution">
    <text evidence="1">The sequence shown here is derived from an EMBL/GenBank/DDBJ whole genome shotgun (WGS) entry which is preliminary data.</text>
</comment>
<proteinExistence type="predicted"/>
<dbReference type="OrthoDB" id="4235756at2"/>
<protein>
    <submittedName>
        <fullName evidence="1">Uncharacterized protein</fullName>
    </submittedName>
</protein>
<gene>
    <name evidence="1" type="ORF">E1293_08000</name>
</gene>
<keyword evidence="2" id="KW-1185">Reference proteome</keyword>
<evidence type="ECO:0000313" key="1">
    <source>
        <dbReference type="EMBL" id="TDD87338.1"/>
    </source>
</evidence>
<reference evidence="1 2" key="1">
    <citation type="submission" date="2019-03" db="EMBL/GenBank/DDBJ databases">
        <title>Draft genome sequences of novel Actinobacteria.</title>
        <authorList>
            <person name="Sahin N."/>
            <person name="Ay H."/>
            <person name="Saygin H."/>
        </authorList>
    </citation>
    <scope>NUCLEOTIDE SEQUENCE [LARGE SCALE GENOMIC DNA]</scope>
    <source>
        <strain evidence="1 2">DSM 45941</strain>
    </source>
</reference>
<organism evidence="1 2">
    <name type="scientific">Actinomadura darangshiensis</name>
    <dbReference type="NCBI Taxonomy" id="705336"/>
    <lineage>
        <taxon>Bacteria</taxon>
        <taxon>Bacillati</taxon>
        <taxon>Actinomycetota</taxon>
        <taxon>Actinomycetes</taxon>
        <taxon>Streptosporangiales</taxon>
        <taxon>Thermomonosporaceae</taxon>
        <taxon>Actinomadura</taxon>
    </lineage>
</organism>
<accession>A0A4R5BKK3</accession>